<proteinExistence type="predicted"/>
<feature type="non-terminal residue" evidence="2">
    <location>
        <position position="1"/>
    </location>
</feature>
<dbReference type="InterPro" id="IPR013783">
    <property type="entry name" value="Ig-like_fold"/>
</dbReference>
<reference evidence="2" key="1">
    <citation type="journal article" date="2013" name="Environ. Microbiol.">
        <title>Microbiota from the distal guts of lean and obese adolescents exhibit partial functional redundancy besides clear differences in community structure.</title>
        <authorList>
            <person name="Ferrer M."/>
            <person name="Ruiz A."/>
            <person name="Lanza F."/>
            <person name="Haange S.B."/>
            <person name="Oberbach A."/>
            <person name="Till H."/>
            <person name="Bargiela R."/>
            <person name="Campoy C."/>
            <person name="Segura M.T."/>
            <person name="Richter M."/>
            <person name="von Bergen M."/>
            <person name="Seifert J."/>
            <person name="Suarez A."/>
        </authorList>
    </citation>
    <scope>NUCLEOTIDE SEQUENCE</scope>
</reference>
<feature type="domain" description="SpaA-like prealbumin fold" evidence="1">
    <location>
        <begin position="157"/>
        <end position="267"/>
    </location>
</feature>
<dbReference type="EMBL" id="AJWZ01003291">
    <property type="protein sequence ID" value="EKC68633.1"/>
    <property type="molecule type" value="Genomic_DNA"/>
</dbReference>
<dbReference type="Gene3D" id="2.60.40.10">
    <property type="entry name" value="Immunoglobulins"/>
    <property type="match status" value="2"/>
</dbReference>
<feature type="non-terminal residue" evidence="2">
    <location>
        <position position="299"/>
    </location>
</feature>
<evidence type="ECO:0000259" key="1">
    <source>
        <dbReference type="Pfam" id="PF17802"/>
    </source>
</evidence>
<name>K1TFW3_9ZZZZ</name>
<gene>
    <name evidence="2" type="ORF">OBE_04830</name>
</gene>
<accession>K1TFW3</accession>
<dbReference type="Pfam" id="PF17802">
    <property type="entry name" value="SpaA"/>
    <property type="match status" value="1"/>
</dbReference>
<evidence type="ECO:0000313" key="2">
    <source>
        <dbReference type="EMBL" id="EKC68633.1"/>
    </source>
</evidence>
<comment type="caution">
    <text evidence="2">The sequence shown here is derived from an EMBL/GenBank/DDBJ whole genome shotgun (WGS) entry which is preliminary data.</text>
</comment>
<dbReference type="AlphaFoldDB" id="K1TFW3"/>
<organism evidence="2">
    <name type="scientific">human gut metagenome</name>
    <dbReference type="NCBI Taxonomy" id="408170"/>
    <lineage>
        <taxon>unclassified sequences</taxon>
        <taxon>metagenomes</taxon>
        <taxon>organismal metagenomes</taxon>
    </lineage>
</organism>
<protein>
    <submittedName>
        <fullName evidence="2">Cna protein B-type domain protein</fullName>
    </submittedName>
</protein>
<sequence>ETIMKTSNIDSFIYTNAMNVSLQQNPFKYEDVMLNDVVFELYAKEDIVTQDGQNTTWFKAGELVATITTGSGAEFTSDCNGICKAKLEENGAVTLDVPLGEYEIKEVKTTYGHVLQSINSWNLKFVWNSQDEEYVSDISDNTQDDVLDIRNELVSTEVRVTKKDARTSKPVPDTTFGFYTKDNIYDKDGNVILKAGSKITEVKTDKDGKAIIPFSVPVMGEGYGEKDLPINSGDYYFLEENISDSYYISEEPIFVHLEYKNQETSIVTAEAKVINEQTEIEVDKMMIASSVEIPNCHLK</sequence>
<dbReference type="InterPro" id="IPR041033">
    <property type="entry name" value="SpaA_PFL_dom_1"/>
</dbReference>